<dbReference type="InterPro" id="IPR002937">
    <property type="entry name" value="Amino_oxidase"/>
</dbReference>
<dbReference type="Gene3D" id="1.10.405.10">
    <property type="entry name" value="Guanine Nucleotide Dissociation Inhibitor, domain 1"/>
    <property type="match status" value="1"/>
</dbReference>
<dbReference type="Gene3D" id="3.90.660.10">
    <property type="match status" value="1"/>
</dbReference>
<evidence type="ECO:0000256" key="2">
    <source>
        <dbReference type="ARBA" id="ARBA00005995"/>
    </source>
</evidence>
<dbReference type="PANTHER" id="PTHR43563">
    <property type="entry name" value="AMINE OXIDASE"/>
    <property type="match status" value="1"/>
</dbReference>
<dbReference type="AlphaFoldDB" id="A0A8H7T7W8"/>
<evidence type="ECO:0000259" key="7">
    <source>
        <dbReference type="Pfam" id="PF01593"/>
    </source>
</evidence>
<evidence type="ECO:0000256" key="5">
    <source>
        <dbReference type="PIRSR" id="PIRSR601613-1"/>
    </source>
</evidence>
<feature type="domain" description="Amine oxidase" evidence="7">
    <location>
        <begin position="15"/>
        <end position="458"/>
    </location>
</feature>
<gene>
    <name evidence="8" type="ORF">IFR04_012946</name>
</gene>
<dbReference type="EMBL" id="JAFJYH010000289">
    <property type="protein sequence ID" value="KAG4413931.1"/>
    <property type="molecule type" value="Genomic_DNA"/>
</dbReference>
<sequence>MSETQCDVIVVGAGLSGLQAAYDIQQAGLSCIVLEARDRVGGKTWSVPLANGKGNVDIGAAWINDTNQSHVYALTKRFGIELLEQNVDGDCIFQDKDGATHAFPYGTSPKFSEAQVTDLERIRDIIHDLSVAYGSKASSTENYDQMSLVQFVISKGATQKTVDMVRVWSRVMVGIEATEMSAQFFIEYTGKGGGLKQLRSDQKHGGQYLRFRKGTQQMAIGLAALLKPKTVRLSTPVSSITDSGNLVTVTTSTGQTFKSSKLILSIPTPLYKDIAISPPLTGTKATIASSTIHGYYSKMILCYDKPWWTSPSLTSPKSCGLAISYQTPAAVIRDTSVPADDHYCLTCFVGGGPGLAWSKLPQHERRAQVLAQVSNIFNNKEEVYKPVEIFEQEWSKEQYSKGAPCPVTGPGVLTSVGGSSALREVVGNLHFVGTETSEVWSGYMEGAVRSGVRGAEEVVKSLKGEVLRAKL</sequence>
<feature type="binding site" evidence="5">
    <location>
        <position position="237"/>
    </location>
    <ligand>
        <name>FAD</name>
        <dbReference type="ChEBI" id="CHEBI:57692"/>
    </ligand>
</feature>
<dbReference type="OrthoDB" id="5046242at2759"/>
<dbReference type="InterPro" id="IPR036188">
    <property type="entry name" value="FAD/NAD-bd_sf"/>
</dbReference>
<dbReference type="PRINTS" id="PR00757">
    <property type="entry name" value="AMINEOXDASEF"/>
</dbReference>
<dbReference type="SUPFAM" id="SSF54373">
    <property type="entry name" value="FAD-linked reductases, C-terminal domain"/>
    <property type="match status" value="1"/>
</dbReference>
<dbReference type="SUPFAM" id="SSF51905">
    <property type="entry name" value="FAD/NAD(P)-binding domain"/>
    <property type="match status" value="1"/>
</dbReference>
<evidence type="ECO:0000256" key="3">
    <source>
        <dbReference type="ARBA" id="ARBA00023002"/>
    </source>
</evidence>
<keyword evidence="6" id="KW-0285">Flavoprotein</keyword>
<comment type="caution">
    <text evidence="8">The sequence shown here is derived from an EMBL/GenBank/DDBJ whole genome shotgun (WGS) entry which is preliminary data.</text>
</comment>
<comment type="cofactor">
    <cofactor evidence="1 6">
        <name>FAD</name>
        <dbReference type="ChEBI" id="CHEBI:57692"/>
    </cofactor>
</comment>
<evidence type="ECO:0000256" key="6">
    <source>
        <dbReference type="RuleBase" id="RU362067"/>
    </source>
</evidence>
<keyword evidence="6" id="KW-0274">FAD</keyword>
<dbReference type="Gene3D" id="3.50.50.60">
    <property type="entry name" value="FAD/NAD(P)-binding domain"/>
    <property type="match status" value="1"/>
</dbReference>
<evidence type="ECO:0000313" key="8">
    <source>
        <dbReference type="EMBL" id="KAG4413931.1"/>
    </source>
</evidence>
<feature type="binding site" evidence="5">
    <location>
        <begin position="35"/>
        <end position="36"/>
    </location>
    <ligand>
        <name>FAD</name>
        <dbReference type="ChEBI" id="CHEBI:57692"/>
    </ligand>
</feature>
<name>A0A8H7T7W8_9HELO</name>
<feature type="binding site" evidence="5">
    <location>
        <position position="348"/>
    </location>
    <ligand>
        <name>substrate</name>
    </ligand>
</feature>
<comment type="catalytic activity">
    <reaction evidence="4">
        <text>a secondary aliphatic amine + O2 + H2O = a primary amine + an aldehyde + H2O2</text>
        <dbReference type="Rhea" id="RHEA:26414"/>
        <dbReference type="ChEBI" id="CHEBI:15377"/>
        <dbReference type="ChEBI" id="CHEBI:15379"/>
        <dbReference type="ChEBI" id="CHEBI:16240"/>
        <dbReference type="ChEBI" id="CHEBI:17478"/>
        <dbReference type="ChEBI" id="CHEBI:58855"/>
        <dbReference type="ChEBI" id="CHEBI:65296"/>
        <dbReference type="EC" id="1.4.3.4"/>
    </reaction>
</comment>
<evidence type="ECO:0000256" key="4">
    <source>
        <dbReference type="ARBA" id="ARBA00048448"/>
    </source>
</evidence>
<keyword evidence="9" id="KW-1185">Reference proteome</keyword>
<dbReference type="InterPro" id="IPR001613">
    <property type="entry name" value="Flavin_amine_oxidase"/>
</dbReference>
<reference evidence="8" key="1">
    <citation type="submission" date="2021-02" db="EMBL/GenBank/DDBJ databases">
        <title>Genome sequence Cadophora malorum strain M34.</title>
        <authorList>
            <person name="Stefanovic E."/>
            <person name="Vu D."/>
            <person name="Scully C."/>
            <person name="Dijksterhuis J."/>
            <person name="Roader J."/>
            <person name="Houbraken J."/>
        </authorList>
    </citation>
    <scope>NUCLEOTIDE SEQUENCE</scope>
    <source>
        <strain evidence="8">M34</strain>
    </source>
</reference>
<organism evidence="8 9">
    <name type="scientific">Cadophora malorum</name>
    <dbReference type="NCBI Taxonomy" id="108018"/>
    <lineage>
        <taxon>Eukaryota</taxon>
        <taxon>Fungi</taxon>
        <taxon>Dikarya</taxon>
        <taxon>Ascomycota</taxon>
        <taxon>Pezizomycotina</taxon>
        <taxon>Leotiomycetes</taxon>
        <taxon>Helotiales</taxon>
        <taxon>Ploettnerulaceae</taxon>
        <taxon>Cadophora</taxon>
    </lineage>
</organism>
<dbReference type="Pfam" id="PF01593">
    <property type="entry name" value="Amino_oxidase"/>
    <property type="match status" value="1"/>
</dbReference>
<evidence type="ECO:0000256" key="1">
    <source>
        <dbReference type="ARBA" id="ARBA00001974"/>
    </source>
</evidence>
<evidence type="ECO:0000313" key="9">
    <source>
        <dbReference type="Proteomes" id="UP000664132"/>
    </source>
</evidence>
<dbReference type="EC" id="1.4.3.-" evidence="6"/>
<protein>
    <recommendedName>
        <fullName evidence="6">Amine oxidase</fullName>
        <ecNumber evidence="6">1.4.3.-</ecNumber>
    </recommendedName>
</protein>
<dbReference type="GO" id="GO:0097621">
    <property type="term" value="F:monoamine oxidase activity"/>
    <property type="evidence" value="ECO:0007669"/>
    <property type="project" value="UniProtKB-EC"/>
</dbReference>
<dbReference type="Proteomes" id="UP000664132">
    <property type="component" value="Unassembled WGS sequence"/>
</dbReference>
<feature type="binding site" evidence="5">
    <location>
        <position position="16"/>
    </location>
    <ligand>
        <name>FAD</name>
        <dbReference type="ChEBI" id="CHEBI:57692"/>
    </ligand>
</feature>
<feature type="binding site" evidence="5">
    <location>
        <position position="435"/>
    </location>
    <ligand>
        <name>FAD</name>
        <dbReference type="ChEBI" id="CHEBI:57692"/>
    </ligand>
</feature>
<keyword evidence="3 6" id="KW-0560">Oxidoreductase</keyword>
<dbReference type="PANTHER" id="PTHR43563:SF14">
    <property type="entry name" value="AMINE OXIDASE"/>
    <property type="match status" value="1"/>
</dbReference>
<comment type="similarity">
    <text evidence="2 6">Belongs to the flavin monoamine oxidase family.</text>
</comment>
<dbReference type="InterPro" id="IPR050703">
    <property type="entry name" value="Flavin_MAO"/>
</dbReference>
<accession>A0A8H7T7W8</accession>
<proteinExistence type="inferred from homology"/>